<sequence length="70" mass="7806">MVKNTKHGSKTGWEQGLPAIEATRFLKDRIASIAGKPCSHKIPSPQIRCLALALFQLTAPDRSGRTRRHR</sequence>
<gene>
    <name evidence="1" type="ORF">C1C98_00980</name>
</gene>
<name>A0ABN5G1T3_PSEO1</name>
<accession>A0ABN5G1T3</accession>
<evidence type="ECO:0000313" key="1">
    <source>
        <dbReference type="EMBL" id="AUO44104.1"/>
    </source>
</evidence>
<dbReference type="EMBL" id="CP025738">
    <property type="protein sequence ID" value="AUO44104.1"/>
    <property type="molecule type" value="Genomic_DNA"/>
</dbReference>
<organism evidence="1 2">
    <name type="scientific">Pseudomonas ogarae (strain DSM 112162 / CECT 30235 / F113)</name>
    <dbReference type="NCBI Taxonomy" id="1114970"/>
    <lineage>
        <taxon>Bacteria</taxon>
        <taxon>Pseudomonadati</taxon>
        <taxon>Pseudomonadota</taxon>
        <taxon>Gammaproteobacteria</taxon>
        <taxon>Pseudomonadales</taxon>
        <taxon>Pseudomonadaceae</taxon>
        <taxon>Pseudomonas</taxon>
    </lineage>
</organism>
<reference evidence="1 2" key="1">
    <citation type="submission" date="2018-01" db="EMBL/GenBank/DDBJ databases">
        <title>Tropical forage species Digitaria eriantha prevents oxidative stress under low temperature conditions by the incorporation of polyhydroxybutyrate-producing endophytic bacteria.</title>
        <authorList>
            <person name="Stritzler M."/>
            <person name="Ayub N."/>
        </authorList>
    </citation>
    <scope>NUCLEOTIDE SEQUENCE [LARGE SCALE GENOMIC DNA]</scope>
    <source>
        <strain evidence="1 2">FR1</strain>
    </source>
</reference>
<dbReference type="Proteomes" id="UP000235315">
    <property type="component" value="Chromosome"/>
</dbReference>
<evidence type="ECO:0000313" key="2">
    <source>
        <dbReference type="Proteomes" id="UP000235315"/>
    </source>
</evidence>
<proteinExistence type="predicted"/>
<keyword evidence="2" id="KW-1185">Reference proteome</keyword>
<protein>
    <submittedName>
        <fullName evidence="1">Uncharacterized protein</fullName>
    </submittedName>
</protein>